<evidence type="ECO:0000313" key="2">
    <source>
        <dbReference type="EMBL" id="KZP00138.1"/>
    </source>
</evidence>
<feature type="region of interest" description="Disordered" evidence="1">
    <location>
        <begin position="127"/>
        <end position="155"/>
    </location>
</feature>
<sequence length="221" mass="22209">MTTGRWPFNAALCKAVCNDVSPSFQIGSRHTPLPPYLRSLPWLHTLQSLKRQLSNYVSEGIAANGSSRHRTTSSLPRLAAACKAVRPVLGAASFAKAKREKLSFPPASYAAAHSCCKVVKSPEAADAARDSSRAVEGFADGPDGPDGADGKSVECSGSLPLGSAALMHSSGASSKCSTSRGASSTGSSSGGLGYTNSSSESSSSSSGGSGADRGPASGAPG</sequence>
<dbReference type="EMBL" id="KV417270">
    <property type="protein sequence ID" value="KZP00138.1"/>
    <property type="molecule type" value="Genomic_DNA"/>
</dbReference>
<feature type="compositionally biased region" description="Low complexity" evidence="1">
    <location>
        <begin position="194"/>
        <end position="221"/>
    </location>
</feature>
<dbReference type="AlphaFoldDB" id="A0A167QQ50"/>
<evidence type="ECO:0000256" key="1">
    <source>
        <dbReference type="SAM" id="MobiDB-lite"/>
    </source>
</evidence>
<gene>
    <name evidence="2" type="ORF">CALVIDRAFT_322950</name>
</gene>
<dbReference type="Proteomes" id="UP000076738">
    <property type="component" value="Unassembled WGS sequence"/>
</dbReference>
<feature type="compositionally biased region" description="Low complexity" evidence="1">
    <location>
        <begin position="177"/>
        <end position="187"/>
    </location>
</feature>
<feature type="region of interest" description="Disordered" evidence="1">
    <location>
        <begin position="168"/>
        <end position="221"/>
    </location>
</feature>
<proteinExistence type="predicted"/>
<reference evidence="2 3" key="1">
    <citation type="journal article" date="2016" name="Mol. Biol. Evol.">
        <title>Comparative Genomics of Early-Diverging Mushroom-Forming Fungi Provides Insights into the Origins of Lignocellulose Decay Capabilities.</title>
        <authorList>
            <person name="Nagy L.G."/>
            <person name="Riley R."/>
            <person name="Tritt A."/>
            <person name="Adam C."/>
            <person name="Daum C."/>
            <person name="Floudas D."/>
            <person name="Sun H."/>
            <person name="Yadav J.S."/>
            <person name="Pangilinan J."/>
            <person name="Larsson K.H."/>
            <person name="Matsuura K."/>
            <person name="Barry K."/>
            <person name="Labutti K."/>
            <person name="Kuo R."/>
            <person name="Ohm R.A."/>
            <person name="Bhattacharya S.S."/>
            <person name="Shirouzu T."/>
            <person name="Yoshinaga Y."/>
            <person name="Martin F.M."/>
            <person name="Grigoriev I.V."/>
            <person name="Hibbett D.S."/>
        </authorList>
    </citation>
    <scope>NUCLEOTIDE SEQUENCE [LARGE SCALE GENOMIC DNA]</scope>
    <source>
        <strain evidence="2 3">TUFC12733</strain>
    </source>
</reference>
<evidence type="ECO:0000313" key="3">
    <source>
        <dbReference type="Proteomes" id="UP000076738"/>
    </source>
</evidence>
<protein>
    <submittedName>
        <fullName evidence="2">Uncharacterized protein</fullName>
    </submittedName>
</protein>
<keyword evidence="3" id="KW-1185">Reference proteome</keyword>
<accession>A0A167QQ50</accession>
<organism evidence="2 3">
    <name type="scientific">Calocera viscosa (strain TUFC12733)</name>
    <dbReference type="NCBI Taxonomy" id="1330018"/>
    <lineage>
        <taxon>Eukaryota</taxon>
        <taxon>Fungi</taxon>
        <taxon>Dikarya</taxon>
        <taxon>Basidiomycota</taxon>
        <taxon>Agaricomycotina</taxon>
        <taxon>Dacrymycetes</taxon>
        <taxon>Dacrymycetales</taxon>
        <taxon>Dacrymycetaceae</taxon>
        <taxon>Calocera</taxon>
    </lineage>
</organism>
<name>A0A167QQ50_CALVF</name>